<accession>A0ABW1CCN0</accession>
<evidence type="ECO:0000313" key="2">
    <source>
        <dbReference type="Proteomes" id="UP001596058"/>
    </source>
</evidence>
<keyword evidence="2" id="KW-1185">Reference proteome</keyword>
<dbReference type="RefSeq" id="WP_379512024.1">
    <property type="nucleotide sequence ID" value="NZ_JBHSPA010000003.1"/>
</dbReference>
<protein>
    <submittedName>
        <fullName evidence="1">Alkylmercury lyase</fullName>
    </submittedName>
</protein>
<organism evidence="1 2">
    <name type="scientific">Nonomuraea insulae</name>
    <dbReference type="NCBI Taxonomy" id="1616787"/>
    <lineage>
        <taxon>Bacteria</taxon>
        <taxon>Bacillati</taxon>
        <taxon>Actinomycetota</taxon>
        <taxon>Actinomycetes</taxon>
        <taxon>Streptosporangiales</taxon>
        <taxon>Streptosporangiaceae</taxon>
        <taxon>Nonomuraea</taxon>
    </lineage>
</organism>
<dbReference type="Proteomes" id="UP001596058">
    <property type="component" value="Unassembled WGS sequence"/>
</dbReference>
<keyword evidence="1" id="KW-0456">Lyase</keyword>
<dbReference type="GO" id="GO:0016829">
    <property type="term" value="F:lyase activity"/>
    <property type="evidence" value="ECO:0007669"/>
    <property type="project" value="UniProtKB-KW"/>
</dbReference>
<comment type="caution">
    <text evidence="1">The sequence shown here is derived from an EMBL/GenBank/DDBJ whole genome shotgun (WGS) entry which is preliminary data.</text>
</comment>
<evidence type="ECO:0000313" key="1">
    <source>
        <dbReference type="EMBL" id="MFC5822471.1"/>
    </source>
</evidence>
<gene>
    <name evidence="1" type="ORF">ACFPZ3_01255</name>
</gene>
<reference evidence="2" key="1">
    <citation type="journal article" date="2019" name="Int. J. Syst. Evol. Microbiol.">
        <title>The Global Catalogue of Microorganisms (GCM) 10K type strain sequencing project: providing services to taxonomists for standard genome sequencing and annotation.</title>
        <authorList>
            <consortium name="The Broad Institute Genomics Platform"/>
            <consortium name="The Broad Institute Genome Sequencing Center for Infectious Disease"/>
            <person name="Wu L."/>
            <person name="Ma J."/>
        </authorList>
    </citation>
    <scope>NUCLEOTIDE SEQUENCE [LARGE SCALE GENOMIC DNA]</scope>
    <source>
        <strain evidence="2">CCUG 53903</strain>
    </source>
</reference>
<dbReference type="EMBL" id="JBHSPA010000003">
    <property type="protein sequence ID" value="MFC5822471.1"/>
    <property type="molecule type" value="Genomic_DNA"/>
</dbReference>
<proteinExistence type="predicted"/>
<name>A0ABW1CCN0_9ACTN</name>
<sequence length="120" mass="12628">MELIVVTVPDCPNAPTLERRLAQALAETGATEAATITRRTVSDAEQADRWQMRGSPTLLIDGHDPFAAPATPTGLACRMYRDAQGRLEGAPSVPTLVAALRIALDQGPRPRRAGAGAGVD</sequence>